<dbReference type="EMBL" id="CAJVPZ010004710">
    <property type="protein sequence ID" value="CAG8550572.1"/>
    <property type="molecule type" value="Genomic_DNA"/>
</dbReference>
<feature type="region of interest" description="Disordered" evidence="1">
    <location>
        <begin position="490"/>
        <end position="509"/>
    </location>
</feature>
<evidence type="ECO:0000256" key="1">
    <source>
        <dbReference type="SAM" id="MobiDB-lite"/>
    </source>
</evidence>
<feature type="compositionally biased region" description="Polar residues" evidence="1">
    <location>
        <begin position="294"/>
        <end position="306"/>
    </location>
</feature>
<keyword evidence="3" id="KW-1185">Reference proteome</keyword>
<proteinExistence type="predicted"/>
<dbReference type="OrthoDB" id="2162691at2759"/>
<feature type="compositionally biased region" description="Polar residues" evidence="1">
    <location>
        <begin position="319"/>
        <end position="330"/>
    </location>
</feature>
<feature type="non-terminal residue" evidence="2">
    <location>
        <position position="509"/>
    </location>
</feature>
<reference evidence="2" key="1">
    <citation type="submission" date="2021-06" db="EMBL/GenBank/DDBJ databases">
        <authorList>
            <person name="Kallberg Y."/>
            <person name="Tangrot J."/>
            <person name="Rosling A."/>
        </authorList>
    </citation>
    <scope>NUCLEOTIDE SEQUENCE</scope>
    <source>
        <strain evidence="2">IN212</strain>
    </source>
</reference>
<feature type="region of interest" description="Disordered" evidence="1">
    <location>
        <begin position="294"/>
        <end position="331"/>
    </location>
</feature>
<feature type="compositionally biased region" description="Low complexity" evidence="1">
    <location>
        <begin position="188"/>
        <end position="201"/>
    </location>
</feature>
<feature type="compositionally biased region" description="Polar residues" evidence="1">
    <location>
        <begin position="339"/>
        <end position="353"/>
    </location>
</feature>
<evidence type="ECO:0000313" key="2">
    <source>
        <dbReference type="EMBL" id="CAG8550572.1"/>
    </source>
</evidence>
<comment type="caution">
    <text evidence="2">The sequence shown here is derived from an EMBL/GenBank/DDBJ whole genome shotgun (WGS) entry which is preliminary data.</text>
</comment>
<name>A0A9N9B482_9GLOM</name>
<dbReference type="AlphaFoldDB" id="A0A9N9B482"/>
<evidence type="ECO:0000313" key="3">
    <source>
        <dbReference type="Proteomes" id="UP000789396"/>
    </source>
</evidence>
<feature type="compositionally biased region" description="Basic and acidic residues" evidence="1">
    <location>
        <begin position="307"/>
        <end position="318"/>
    </location>
</feature>
<dbReference type="Proteomes" id="UP000789396">
    <property type="component" value="Unassembled WGS sequence"/>
</dbReference>
<sequence length="509" mass="56113">MSASTSTSFPTILSNDDQNKLVKNKLNLVQPNDSLLTPPPVAFKQNLSFNGNQNTNLLDVSQSSHVDLAITPPLTPPSTSMNTPSKFPNNYYFEGFEEVLASYDSSPSSLNTSDDFINSNLTTPITDPSSLQSDDTQNNLKGEICVFTQVSTTIATVQQSPIPRLKFSKKRPSPNRFITSPHVKVNKSSDQSSSDNASASNLEIDPYPDSSISATTSDMEKDSSQIMKNSSPSDSMLFDGSLLTDYAMENPKHLAYDLFVKLWQRVNPTCGHSPSLSEGGSDYTTVTQTSRSISYNSTTYNSGTDSEPTKDSETEKFESSNSPPQNLSSKDVTDYLSVNDKNNISDNGNASESNSKKKILPNLSISIPKIPSRQQSFSSDEIMQPKETICKCLQQNDHSTFVVLDTKYSGSVESLYTLLFDSNFVPEFVQKLENNNDIELGVWSTDENVPIEKGAMSGQLCYFKSLDKALRKHISPKNNVFVDLPISKDDDSMTRQPSKSHSIRSKRIS</sequence>
<protein>
    <submittedName>
        <fullName evidence="2">12250_t:CDS:1</fullName>
    </submittedName>
</protein>
<accession>A0A9N9B482</accession>
<feature type="compositionally biased region" description="Polar residues" evidence="1">
    <location>
        <begin position="224"/>
        <end position="234"/>
    </location>
</feature>
<feature type="region of interest" description="Disordered" evidence="1">
    <location>
        <begin position="338"/>
        <end position="357"/>
    </location>
</feature>
<gene>
    <name evidence="2" type="ORF">RFULGI_LOCUS4631</name>
</gene>
<organism evidence="2 3">
    <name type="scientific">Racocetra fulgida</name>
    <dbReference type="NCBI Taxonomy" id="60492"/>
    <lineage>
        <taxon>Eukaryota</taxon>
        <taxon>Fungi</taxon>
        <taxon>Fungi incertae sedis</taxon>
        <taxon>Mucoromycota</taxon>
        <taxon>Glomeromycotina</taxon>
        <taxon>Glomeromycetes</taxon>
        <taxon>Diversisporales</taxon>
        <taxon>Gigasporaceae</taxon>
        <taxon>Racocetra</taxon>
    </lineage>
</organism>
<feature type="region of interest" description="Disordered" evidence="1">
    <location>
        <begin position="165"/>
        <end position="234"/>
    </location>
</feature>